<evidence type="ECO:0000256" key="1">
    <source>
        <dbReference type="ARBA" id="ARBA00009679"/>
    </source>
</evidence>
<organism evidence="4 5">
    <name type="scientific">Schizopora paradoxa</name>
    <dbReference type="NCBI Taxonomy" id="27342"/>
    <lineage>
        <taxon>Eukaryota</taxon>
        <taxon>Fungi</taxon>
        <taxon>Dikarya</taxon>
        <taxon>Basidiomycota</taxon>
        <taxon>Agaricomycotina</taxon>
        <taxon>Agaricomycetes</taxon>
        <taxon>Hymenochaetales</taxon>
        <taxon>Schizoporaceae</taxon>
        <taxon>Schizopora</taxon>
    </lineage>
</organism>
<feature type="region of interest" description="Disordered" evidence="2">
    <location>
        <begin position="475"/>
        <end position="570"/>
    </location>
</feature>
<dbReference type="OrthoDB" id="202825at2759"/>
<dbReference type="Gene3D" id="2.40.50.140">
    <property type="entry name" value="Nucleic acid-binding proteins"/>
    <property type="match status" value="1"/>
</dbReference>
<feature type="compositionally biased region" description="Pro residues" evidence="2">
    <location>
        <begin position="33"/>
        <end position="42"/>
    </location>
</feature>
<feature type="region of interest" description="Disordered" evidence="2">
    <location>
        <begin position="25"/>
        <end position="110"/>
    </location>
</feature>
<feature type="region of interest" description="Disordered" evidence="2">
    <location>
        <begin position="252"/>
        <end position="303"/>
    </location>
</feature>
<dbReference type="GO" id="GO:0003697">
    <property type="term" value="F:single-stranded DNA binding"/>
    <property type="evidence" value="ECO:0007669"/>
    <property type="project" value="InterPro"/>
</dbReference>
<dbReference type="STRING" id="27342.A0A0H2SKV4"/>
<feature type="region of interest" description="Disordered" evidence="2">
    <location>
        <begin position="129"/>
        <end position="149"/>
    </location>
</feature>
<keyword evidence="5" id="KW-1185">Reference proteome</keyword>
<dbReference type="InterPro" id="IPR040184">
    <property type="entry name" value="Mcm10"/>
</dbReference>
<feature type="compositionally biased region" description="Basic and acidic residues" evidence="2">
    <location>
        <begin position="646"/>
        <end position="674"/>
    </location>
</feature>
<comment type="similarity">
    <text evidence="1">Belongs to the MCM10 family.</text>
</comment>
<dbReference type="GO" id="GO:0003688">
    <property type="term" value="F:DNA replication origin binding"/>
    <property type="evidence" value="ECO:0007669"/>
    <property type="project" value="TreeGrafter"/>
</dbReference>
<feature type="compositionally biased region" description="Low complexity" evidence="2">
    <location>
        <begin position="481"/>
        <end position="494"/>
    </location>
</feature>
<gene>
    <name evidence="4" type="ORF">SCHPADRAFT_845965</name>
</gene>
<dbReference type="PANTHER" id="PTHR13454:SF11">
    <property type="entry name" value="PROTEIN MCM10 HOMOLOG"/>
    <property type="match status" value="1"/>
</dbReference>
<name>A0A0H2SKV4_9AGAM</name>
<protein>
    <recommendedName>
        <fullName evidence="3">Zinc finger Mcm10/DnaG-type domain-containing protein</fullName>
    </recommendedName>
</protein>
<evidence type="ECO:0000256" key="2">
    <source>
        <dbReference type="SAM" id="MobiDB-lite"/>
    </source>
</evidence>
<dbReference type="Proteomes" id="UP000053477">
    <property type="component" value="Unassembled WGS sequence"/>
</dbReference>
<feature type="domain" description="Zinc finger Mcm10/DnaG-type" evidence="3">
    <location>
        <begin position="425"/>
        <end position="477"/>
    </location>
</feature>
<dbReference type="GO" id="GO:0043596">
    <property type="term" value="C:nuclear replication fork"/>
    <property type="evidence" value="ECO:0007669"/>
    <property type="project" value="TreeGrafter"/>
</dbReference>
<dbReference type="GO" id="GO:0006270">
    <property type="term" value="P:DNA replication initiation"/>
    <property type="evidence" value="ECO:0007669"/>
    <property type="project" value="InterPro"/>
</dbReference>
<dbReference type="EMBL" id="KQ085901">
    <property type="protein sequence ID" value="KLO17726.1"/>
    <property type="molecule type" value="Genomic_DNA"/>
</dbReference>
<evidence type="ECO:0000259" key="3">
    <source>
        <dbReference type="Pfam" id="PF09329"/>
    </source>
</evidence>
<dbReference type="PANTHER" id="PTHR13454">
    <property type="entry name" value="PROTEIN MCM10 HOMOLOG"/>
    <property type="match status" value="1"/>
</dbReference>
<dbReference type="InterPro" id="IPR012340">
    <property type="entry name" value="NA-bd_OB-fold"/>
</dbReference>
<feature type="compositionally biased region" description="Basic and acidic residues" evidence="2">
    <location>
        <begin position="286"/>
        <end position="299"/>
    </location>
</feature>
<sequence length="741" mass="80812">MESVSSRREDDARRQAEILKQIEDLKAQLSQFPPEPSTPPPASKNLISAPTVLAPSTPSPKKKKARRENDRSPSRAPRQNALPRPPLITKQSTKNLPGNPRKETTNASSSLKAQLNTLNDADKQDEVLKRSEGFSERPVPLPPSSEDKKGLVRDDRLAIIEDLQLGPSEHKPLLEDPNFEKLEPNSGIRLSSRLLPHGALQDHLYGRYFLPPSLLYSVVRLLPNKQAYEVPVDADWVTIAVVAERGDIKVTSGPANFAKNKDEEELDDSGNTKTNDQKQAVGSKRKREDERENSEENPRKGKKYVHMKLVDLGTLSRTSSSSATHRGSLRGDAQLNLLLFESDHYDKLIEKVEDSNGKKKEKVTKIWKGGSGGAFEECYIKLREGAVVALLNPKVLKPFNNTKNPGSASVLALTPPSASAIEIIGYAQDLGKCTVRKRDGSMCGSWVDRRHSHGKGKGEDVCEYHIQTAVQHARASRPEFSIGTSGMSTTSRRGSAFRSGNGASDAFDPNRKWGLKPEGPQRGPDGETTYILGGHVAGSSAIPAPGSTAEKMGRESQARANRKRERDTDIAMRKLLEKGSGAGRGSSESQAIEVVKRARAMNGKPAKASSNKEPEKPAIESSTQAKGKYPIDMIRGLGFDPSLVGVKRESEKKTGTDKLSKLLKAVDPKSKEHQLGPPPGKKVRSGVVAPETSEFEKLRVINVKKSSPGSESDSDLEIEPPPPPRAPSPTNDSSDDDLYVD</sequence>
<feature type="region of interest" description="Disordered" evidence="2">
    <location>
        <begin position="598"/>
        <end position="741"/>
    </location>
</feature>
<dbReference type="Pfam" id="PF09329">
    <property type="entry name" value="zf-primase"/>
    <property type="match status" value="1"/>
</dbReference>
<evidence type="ECO:0000313" key="5">
    <source>
        <dbReference type="Proteomes" id="UP000053477"/>
    </source>
</evidence>
<proteinExistence type="inferred from homology"/>
<dbReference type="InterPro" id="IPR015408">
    <property type="entry name" value="Znf_Mcm10/DnaG"/>
</dbReference>
<evidence type="ECO:0000313" key="4">
    <source>
        <dbReference type="EMBL" id="KLO17726.1"/>
    </source>
</evidence>
<feature type="compositionally biased region" description="Polar residues" evidence="2">
    <location>
        <begin position="269"/>
        <end position="280"/>
    </location>
</feature>
<dbReference type="AlphaFoldDB" id="A0A0H2SKV4"/>
<reference evidence="4 5" key="1">
    <citation type="submission" date="2015-04" db="EMBL/GenBank/DDBJ databases">
        <title>Complete genome sequence of Schizopora paradoxa KUC8140, a cosmopolitan wood degrader in East Asia.</title>
        <authorList>
            <consortium name="DOE Joint Genome Institute"/>
            <person name="Min B."/>
            <person name="Park H."/>
            <person name="Jang Y."/>
            <person name="Kim J.-J."/>
            <person name="Kim K.H."/>
            <person name="Pangilinan J."/>
            <person name="Lipzen A."/>
            <person name="Riley R."/>
            <person name="Grigoriev I.V."/>
            <person name="Spatafora J.W."/>
            <person name="Choi I.-G."/>
        </authorList>
    </citation>
    <scope>NUCLEOTIDE SEQUENCE [LARGE SCALE GENOMIC DNA]</scope>
    <source>
        <strain evidence="4 5">KUC8140</strain>
    </source>
</reference>
<dbReference type="InParanoid" id="A0A0H2SKV4"/>
<accession>A0A0H2SKV4</accession>